<dbReference type="InterPro" id="IPR029045">
    <property type="entry name" value="ClpP/crotonase-like_dom_sf"/>
</dbReference>
<evidence type="ECO:0000259" key="1">
    <source>
        <dbReference type="Pfam" id="PF03572"/>
    </source>
</evidence>
<reference evidence="2 3" key="1">
    <citation type="submission" date="2016-01" db="EMBL/GenBank/DDBJ databases">
        <title>Genome sequencing of Roseivirga echinicomitans KMM 6058.</title>
        <authorList>
            <person name="Selvaratnam C."/>
            <person name="Thevarajoo S."/>
            <person name="Goh K.M."/>
            <person name="Ee R."/>
            <person name="Chan K.-G."/>
            <person name="Chong C.S."/>
        </authorList>
    </citation>
    <scope>NUCLEOTIDE SEQUENCE [LARGE SCALE GENOMIC DNA]</scope>
    <source>
        <strain evidence="2 3">KMM 6058</strain>
    </source>
</reference>
<feature type="domain" description="Tail specific protease" evidence="1">
    <location>
        <begin position="15"/>
        <end position="111"/>
    </location>
</feature>
<accession>A0A150X392</accession>
<dbReference type="PANTHER" id="PTHR11261">
    <property type="entry name" value="INTERPHOTORECEPTOR RETINOID-BINDING PROTEIN"/>
    <property type="match status" value="1"/>
</dbReference>
<protein>
    <recommendedName>
        <fullName evidence="1">Tail specific protease domain-containing protein</fullName>
    </recommendedName>
</protein>
<keyword evidence="3" id="KW-1185">Reference proteome</keyword>
<dbReference type="EMBL" id="LRDB01000050">
    <property type="protein sequence ID" value="KYG73183.1"/>
    <property type="molecule type" value="Genomic_DNA"/>
</dbReference>
<sequence length="128" mass="14305">MEDTVKVAPLMEFISTADAIIVDLRWNGGGNGPVGTWLSSYFSPTNIPLTLVYERRKDHTDFYATIPVKGKQRLDVPLYILTNSRTFSAAEGFTYDLQAQKRVTVIGEVTGRGVHPVNFMLSPKRTLK</sequence>
<dbReference type="Gene3D" id="3.90.226.10">
    <property type="entry name" value="2-enoyl-CoA Hydratase, Chain A, domain 1"/>
    <property type="match status" value="1"/>
</dbReference>
<evidence type="ECO:0000313" key="3">
    <source>
        <dbReference type="Proteomes" id="UP000075615"/>
    </source>
</evidence>
<organism evidence="2 3">
    <name type="scientific">Roseivirga echinicomitans</name>
    <dbReference type="NCBI Taxonomy" id="296218"/>
    <lineage>
        <taxon>Bacteria</taxon>
        <taxon>Pseudomonadati</taxon>
        <taxon>Bacteroidota</taxon>
        <taxon>Cytophagia</taxon>
        <taxon>Cytophagales</taxon>
        <taxon>Roseivirgaceae</taxon>
        <taxon>Roseivirga</taxon>
    </lineage>
</organism>
<dbReference type="STRING" id="296218.AWN68_10895"/>
<gene>
    <name evidence="2" type="ORF">AWN68_10895</name>
</gene>
<dbReference type="GO" id="GO:0006508">
    <property type="term" value="P:proteolysis"/>
    <property type="evidence" value="ECO:0007669"/>
    <property type="project" value="InterPro"/>
</dbReference>
<dbReference type="InterPro" id="IPR005151">
    <property type="entry name" value="Tail-specific_protease"/>
</dbReference>
<dbReference type="SUPFAM" id="SSF52096">
    <property type="entry name" value="ClpP/crotonase"/>
    <property type="match status" value="1"/>
</dbReference>
<dbReference type="Proteomes" id="UP000075615">
    <property type="component" value="Unassembled WGS sequence"/>
</dbReference>
<dbReference type="AlphaFoldDB" id="A0A150X392"/>
<name>A0A150X392_9BACT</name>
<comment type="caution">
    <text evidence="2">The sequence shown here is derived from an EMBL/GenBank/DDBJ whole genome shotgun (WGS) entry which is preliminary data.</text>
</comment>
<dbReference type="GO" id="GO:0008236">
    <property type="term" value="F:serine-type peptidase activity"/>
    <property type="evidence" value="ECO:0007669"/>
    <property type="project" value="InterPro"/>
</dbReference>
<proteinExistence type="predicted"/>
<dbReference type="Pfam" id="PF03572">
    <property type="entry name" value="Peptidase_S41"/>
    <property type="match status" value="1"/>
</dbReference>
<dbReference type="PANTHER" id="PTHR11261:SF3">
    <property type="entry name" value="RETINOL-BINDING PROTEIN 3"/>
    <property type="match status" value="1"/>
</dbReference>
<evidence type="ECO:0000313" key="2">
    <source>
        <dbReference type="EMBL" id="KYG73183.1"/>
    </source>
</evidence>